<reference evidence="5" key="1">
    <citation type="submission" date="2021-01" db="EMBL/GenBank/DDBJ databases">
        <authorList>
            <consortium name="Genoscope - CEA"/>
            <person name="William W."/>
        </authorList>
    </citation>
    <scope>NUCLEOTIDE SEQUENCE</scope>
</reference>
<evidence type="ECO:0000256" key="1">
    <source>
        <dbReference type="ARBA" id="ARBA00004141"/>
    </source>
</evidence>
<dbReference type="OrthoDB" id="65154at2759"/>
<dbReference type="Proteomes" id="UP000692954">
    <property type="component" value="Unassembled WGS sequence"/>
</dbReference>
<evidence type="ECO:0000256" key="4">
    <source>
        <dbReference type="ARBA" id="ARBA00023136"/>
    </source>
</evidence>
<keyword evidence="6" id="KW-1185">Reference proteome</keyword>
<keyword evidence="2" id="KW-0812">Transmembrane</keyword>
<dbReference type="PANTHER" id="PTHR31652">
    <property type="entry name" value="LIMR FAMILY PROTEIN DDB_G0283707-RELATED"/>
    <property type="match status" value="1"/>
</dbReference>
<sequence>MQLREETIKQLQNIQDPYLLQRQRQIDVKRKYEQLLAQVNILYDEQGKELQYSIDFQRFIHFYKFLARRPDTEQSNQSIVNRLQLWVPDTIVLNDREMPNYWLYSDSRGYVFRTDTFTSKNVVSKLANYTSPDELVAVIKKQQFRNMELVGNEIKLVCCRDLQTQINANFSNRLDLTLIQKFVKSNGPKAFICRTVWRKDKNPYCYIVTNKEDYFSQSINPKSEFTKYITNVNQQNSCTIVNTCRGKYVDETVPYIKNILNYIYIHLHVSFKEFAADFIKDESGIWWFINVKGFIIDKSPDKILWKSITHYGENIHEEGSSSPIQQQIVQVLTPKNKTKVADMCQKQKICKYCEQSYPEQYLQYKMTLKMIIQTDKHLYWRGKIFNWIERSDITNLEVSNLYHEHKVCKQCYTLYKETEKLIELQLQFNKQLGLPSDSNTMNQMLTLKANQVNNESVKSGLDESKQVFNISATKQLILNNQSIPMIHNTIIKTLNRFRFMILIHSIRDVPQNVDLSKHYYIECNIFDQKFKIKLDLIAGQLFDKGYFLTLNRMRLFYFFSDQRKDWVEYVNQLKVLPMYLYQDNAKIGTLEIELQDLLSERVIRKEFLKVFSVKDSYPILSWSLNLTLGLVDSGPVNVTRIKLQEHFGIQIPNPDYCTCEPLPAEWMTILEQKKDIDLHRSERQMTNQTLKRVSTAHAKLQKSRFEASSLHQDMESFNDSTKELYSQLNLKKEIQLYEIDEDERKNKKRRLFQQYDL</sequence>
<evidence type="ECO:0000313" key="5">
    <source>
        <dbReference type="EMBL" id="CAD8045575.1"/>
    </source>
</evidence>
<protein>
    <submittedName>
        <fullName evidence="5">Uncharacterized protein</fullName>
    </submittedName>
</protein>
<keyword evidence="3" id="KW-1133">Transmembrane helix</keyword>
<evidence type="ECO:0000313" key="6">
    <source>
        <dbReference type="Proteomes" id="UP000692954"/>
    </source>
</evidence>
<keyword evidence="4" id="KW-0472">Membrane</keyword>
<dbReference type="GO" id="GO:0016020">
    <property type="term" value="C:membrane"/>
    <property type="evidence" value="ECO:0007669"/>
    <property type="project" value="UniProtKB-SubCell"/>
</dbReference>
<organism evidence="5 6">
    <name type="scientific">Paramecium sonneborni</name>
    <dbReference type="NCBI Taxonomy" id="65129"/>
    <lineage>
        <taxon>Eukaryota</taxon>
        <taxon>Sar</taxon>
        <taxon>Alveolata</taxon>
        <taxon>Ciliophora</taxon>
        <taxon>Intramacronucleata</taxon>
        <taxon>Oligohymenophorea</taxon>
        <taxon>Peniculida</taxon>
        <taxon>Parameciidae</taxon>
        <taxon>Paramecium</taxon>
    </lineage>
</organism>
<comment type="subcellular location">
    <subcellularLocation>
        <location evidence="1">Membrane</location>
        <topology evidence="1">Multi-pass membrane protein</topology>
    </subcellularLocation>
</comment>
<accession>A0A8S1JUA5</accession>
<dbReference type="EMBL" id="CAJJDN010000001">
    <property type="protein sequence ID" value="CAD8045575.1"/>
    <property type="molecule type" value="Genomic_DNA"/>
</dbReference>
<dbReference type="PANTHER" id="PTHR31652:SF0">
    <property type="entry name" value="LIMR FAMILY PROTEIN DDB_G0283707-RELATED"/>
    <property type="match status" value="1"/>
</dbReference>
<comment type="caution">
    <text evidence="5">The sequence shown here is derived from an EMBL/GenBank/DDBJ whole genome shotgun (WGS) entry which is preliminary data.</text>
</comment>
<proteinExistence type="predicted"/>
<name>A0A8S1JUA5_9CILI</name>
<evidence type="ECO:0000256" key="3">
    <source>
        <dbReference type="ARBA" id="ARBA00022989"/>
    </source>
</evidence>
<dbReference type="AlphaFoldDB" id="A0A8S1JUA5"/>
<gene>
    <name evidence="5" type="ORF">PSON_ATCC_30995.1.T0010116</name>
</gene>
<evidence type="ECO:0000256" key="2">
    <source>
        <dbReference type="ARBA" id="ARBA00022692"/>
    </source>
</evidence>